<dbReference type="SUPFAM" id="SSF46689">
    <property type="entry name" value="Homeodomain-like"/>
    <property type="match status" value="1"/>
</dbReference>
<evidence type="ECO:0000256" key="1">
    <source>
        <dbReference type="SAM" id="MobiDB-lite"/>
    </source>
</evidence>
<organism evidence="3 4">
    <name type="scientific">Desulfosarcina ovata subsp. ovata</name>
    <dbReference type="NCBI Taxonomy" id="2752305"/>
    <lineage>
        <taxon>Bacteria</taxon>
        <taxon>Pseudomonadati</taxon>
        <taxon>Thermodesulfobacteriota</taxon>
        <taxon>Desulfobacteria</taxon>
        <taxon>Desulfobacterales</taxon>
        <taxon>Desulfosarcinaceae</taxon>
        <taxon>Desulfosarcina</taxon>
    </lineage>
</organism>
<proteinExistence type="predicted"/>
<dbReference type="Pfam" id="PF13592">
    <property type="entry name" value="HTH_33"/>
    <property type="match status" value="1"/>
</dbReference>
<reference evidence="3 4" key="1">
    <citation type="submission" date="2019-11" db="EMBL/GenBank/DDBJ databases">
        <title>Comparative genomics of hydrocarbon-degrading Desulfosarcina strains.</title>
        <authorList>
            <person name="Watanabe M."/>
            <person name="Kojima H."/>
            <person name="Fukui M."/>
        </authorList>
    </citation>
    <scope>NUCLEOTIDE SEQUENCE [LARGE SCALE GENOMIC DNA]</scope>
    <source>
        <strain evidence="4">oXyS1</strain>
    </source>
</reference>
<dbReference type="InterPro" id="IPR009057">
    <property type="entry name" value="Homeodomain-like_sf"/>
</dbReference>
<accession>A0A5K8AHC2</accession>
<gene>
    <name evidence="3" type="ORF">DSCOOX_52730</name>
</gene>
<evidence type="ECO:0000313" key="4">
    <source>
        <dbReference type="Proteomes" id="UP000422108"/>
    </source>
</evidence>
<evidence type="ECO:0000259" key="2">
    <source>
        <dbReference type="Pfam" id="PF13592"/>
    </source>
</evidence>
<name>A0A5K8AHC2_9BACT</name>
<feature type="region of interest" description="Disordered" evidence="1">
    <location>
        <begin position="137"/>
        <end position="159"/>
    </location>
</feature>
<dbReference type="EMBL" id="AP021879">
    <property type="protein sequence ID" value="BBO92093.1"/>
    <property type="molecule type" value="Genomic_DNA"/>
</dbReference>
<sequence>MIKVEFSEQDLKTIEYERFHHPIPRVQRRMEVLWLKSQGLPRKQIAKISGACDNAVTKYLRLYRQGGLDEVRKVNFYRPESDLGTYSDSIEQHFRDNPVANIAQAAAEIERLTGIRRSKTQVGVFLKKLGMKYRKVGSVPSGADPEAQEEFKKKTLSQE</sequence>
<feature type="domain" description="Winged helix-turn helix" evidence="2">
    <location>
        <begin position="101"/>
        <end position="155"/>
    </location>
</feature>
<protein>
    <recommendedName>
        <fullName evidence="2">Winged helix-turn helix domain-containing protein</fullName>
    </recommendedName>
</protein>
<dbReference type="Pfam" id="PF13384">
    <property type="entry name" value="HTH_23"/>
    <property type="match status" value="1"/>
</dbReference>
<dbReference type="Proteomes" id="UP000422108">
    <property type="component" value="Chromosome"/>
</dbReference>
<keyword evidence="4" id="KW-1185">Reference proteome</keyword>
<dbReference type="InterPro" id="IPR025959">
    <property type="entry name" value="Winged_HTH_dom"/>
</dbReference>
<dbReference type="AlphaFoldDB" id="A0A5K8AHC2"/>
<evidence type="ECO:0000313" key="3">
    <source>
        <dbReference type="EMBL" id="BBO92093.1"/>
    </source>
</evidence>